<evidence type="ECO:0000256" key="1">
    <source>
        <dbReference type="SAM" id="MobiDB-lite"/>
    </source>
</evidence>
<protein>
    <submittedName>
        <fullName evidence="2">Uncharacterized protein</fullName>
    </submittedName>
</protein>
<sequence length="188" mass="21326">MIPLEAAMHDDYDFTATFDFDDSEWKAIDDALALLEEKFAMLDEPVEEAEEGCFPFDPSAEAYTRRAIGELRKEWVHFVDDPWTDLDEIRGHLLSIDQLRPRLRRLRELYRRGQSNVNAIGGEAYDGCMMGQLTLERSGRGGALKRIKEATVEMRTSRIKTLLGDIEDTSLVDDELDEPDEPDPGSGA</sequence>
<evidence type="ECO:0000313" key="3">
    <source>
        <dbReference type="Proteomes" id="UP000318422"/>
    </source>
</evidence>
<proteinExistence type="predicted"/>
<comment type="caution">
    <text evidence="2">The sequence shown here is derived from an EMBL/GenBank/DDBJ whole genome shotgun (WGS) entry which is preliminary data.</text>
</comment>
<keyword evidence="3" id="KW-1185">Reference proteome</keyword>
<evidence type="ECO:0000313" key="2">
    <source>
        <dbReference type="EMBL" id="GEC97487.1"/>
    </source>
</evidence>
<feature type="region of interest" description="Disordered" evidence="1">
    <location>
        <begin position="169"/>
        <end position="188"/>
    </location>
</feature>
<dbReference type="Proteomes" id="UP000318422">
    <property type="component" value="Unassembled WGS sequence"/>
</dbReference>
<dbReference type="EMBL" id="BJNV01000091">
    <property type="protein sequence ID" value="GEC97487.1"/>
    <property type="molecule type" value="Genomic_DNA"/>
</dbReference>
<accession>A0A4Y4D2K5</accession>
<dbReference type="AlphaFoldDB" id="A0A4Y4D2K5"/>
<name>A0A4Y4D2K5_ZOORA</name>
<organism evidence="2 3">
    <name type="scientific">Zoogloea ramigera</name>
    <dbReference type="NCBI Taxonomy" id="350"/>
    <lineage>
        <taxon>Bacteria</taxon>
        <taxon>Pseudomonadati</taxon>
        <taxon>Pseudomonadota</taxon>
        <taxon>Betaproteobacteria</taxon>
        <taxon>Rhodocyclales</taxon>
        <taxon>Zoogloeaceae</taxon>
        <taxon>Zoogloea</taxon>
    </lineage>
</organism>
<gene>
    <name evidence="2" type="ORF">ZRA01_35600</name>
</gene>
<reference evidence="2 3" key="1">
    <citation type="submission" date="2019-06" db="EMBL/GenBank/DDBJ databases">
        <title>Whole genome shotgun sequence of Zoogloea ramigera NBRC 15342.</title>
        <authorList>
            <person name="Hosoyama A."/>
            <person name="Uohara A."/>
            <person name="Ohji S."/>
            <person name="Ichikawa N."/>
        </authorList>
    </citation>
    <scope>NUCLEOTIDE SEQUENCE [LARGE SCALE GENOMIC DNA]</scope>
    <source>
        <strain evidence="2 3">NBRC 15342</strain>
    </source>
</reference>